<feature type="region of interest" description="Disordered" evidence="1">
    <location>
        <begin position="52"/>
        <end position="91"/>
    </location>
</feature>
<keyword evidence="2" id="KW-0812">Transmembrane</keyword>
<keyword evidence="2" id="KW-0472">Membrane</keyword>
<name>A0A1R3GHC4_9ROSI</name>
<dbReference type="OrthoDB" id="1936969at2759"/>
<organism evidence="3 4">
    <name type="scientific">Corchorus olitorius</name>
    <dbReference type="NCBI Taxonomy" id="93759"/>
    <lineage>
        <taxon>Eukaryota</taxon>
        <taxon>Viridiplantae</taxon>
        <taxon>Streptophyta</taxon>
        <taxon>Embryophyta</taxon>
        <taxon>Tracheophyta</taxon>
        <taxon>Spermatophyta</taxon>
        <taxon>Magnoliopsida</taxon>
        <taxon>eudicotyledons</taxon>
        <taxon>Gunneridae</taxon>
        <taxon>Pentapetalae</taxon>
        <taxon>rosids</taxon>
        <taxon>malvids</taxon>
        <taxon>Malvales</taxon>
        <taxon>Malvaceae</taxon>
        <taxon>Grewioideae</taxon>
        <taxon>Apeibeae</taxon>
        <taxon>Corchorus</taxon>
    </lineage>
</organism>
<dbReference type="EMBL" id="AWUE01022529">
    <property type="protein sequence ID" value="OMO57505.1"/>
    <property type="molecule type" value="Genomic_DNA"/>
</dbReference>
<comment type="caution">
    <text evidence="3">The sequence shown here is derived from an EMBL/GenBank/DDBJ whole genome shotgun (WGS) entry which is preliminary data.</text>
</comment>
<accession>A0A1R3GHC4</accession>
<evidence type="ECO:0008006" key="5">
    <source>
        <dbReference type="Google" id="ProtNLM"/>
    </source>
</evidence>
<dbReference type="PANTHER" id="PTHR34291">
    <property type="entry name" value="HYDROXYPROLINE-RICH GLYCOPROTEIN FAMILY PROTEIN"/>
    <property type="match status" value="1"/>
</dbReference>
<dbReference type="AlphaFoldDB" id="A0A1R3GHC4"/>
<sequence length="134" mass="14845">MESGEESSSSRRPSISFPLGFALLLILLICISLVLVCYVKWHKLRALFLQSPDQDENDDDSLSETSHSPALEPASPVMKPKQKVGGESLPVLMPGDRVPRFIAMACPCEPPIMEKITIQIHKPPSHLAVPFYYS</sequence>
<dbReference type="STRING" id="93759.A0A1R3GHC4"/>
<dbReference type="InterPro" id="IPR037699">
    <property type="entry name" value="At5g65660-like"/>
</dbReference>
<gene>
    <name evidence="3" type="ORF">COLO4_35331</name>
</gene>
<protein>
    <recommendedName>
        <fullName evidence="5">Hydroxyproline-rich glycoprotein family protein</fullName>
    </recommendedName>
</protein>
<dbReference type="Proteomes" id="UP000187203">
    <property type="component" value="Unassembled WGS sequence"/>
</dbReference>
<evidence type="ECO:0000313" key="3">
    <source>
        <dbReference type="EMBL" id="OMO57505.1"/>
    </source>
</evidence>
<evidence type="ECO:0000256" key="1">
    <source>
        <dbReference type="SAM" id="MobiDB-lite"/>
    </source>
</evidence>
<reference evidence="4" key="1">
    <citation type="submission" date="2013-09" db="EMBL/GenBank/DDBJ databases">
        <title>Corchorus olitorius genome sequencing.</title>
        <authorList>
            <person name="Alam M."/>
            <person name="Haque M.S."/>
            <person name="Islam M.S."/>
            <person name="Emdad E.M."/>
            <person name="Islam M.M."/>
            <person name="Ahmed B."/>
            <person name="Halim A."/>
            <person name="Hossen Q.M.M."/>
            <person name="Hossain M.Z."/>
            <person name="Ahmed R."/>
            <person name="Khan M.M."/>
            <person name="Islam R."/>
            <person name="Rashid M.M."/>
            <person name="Khan S.A."/>
            <person name="Rahman M.S."/>
            <person name="Alam M."/>
            <person name="Yahiya A.S."/>
            <person name="Khan M.S."/>
            <person name="Azam M.S."/>
            <person name="Haque T."/>
            <person name="Lashkar M.Z.H."/>
            <person name="Akhand A.I."/>
            <person name="Morshed G."/>
            <person name="Roy S."/>
            <person name="Uddin K.S."/>
            <person name="Rabeya T."/>
            <person name="Hossain A.S."/>
            <person name="Chowdhury A."/>
            <person name="Snigdha A.R."/>
            <person name="Mortoza M.S."/>
            <person name="Matin S.A."/>
            <person name="Hoque S.M.E."/>
            <person name="Islam M.K."/>
            <person name="Roy D.K."/>
            <person name="Haider R."/>
            <person name="Moosa M.M."/>
            <person name="Elias S.M."/>
            <person name="Hasan A.M."/>
            <person name="Jahan S."/>
            <person name="Shafiuddin M."/>
            <person name="Mahmood N."/>
            <person name="Shommy N.S."/>
        </authorList>
    </citation>
    <scope>NUCLEOTIDE SEQUENCE [LARGE SCALE GENOMIC DNA]</scope>
    <source>
        <strain evidence="4">cv. O-4</strain>
    </source>
</reference>
<evidence type="ECO:0000256" key="2">
    <source>
        <dbReference type="SAM" id="Phobius"/>
    </source>
</evidence>
<keyword evidence="4" id="KW-1185">Reference proteome</keyword>
<feature type="compositionally biased region" description="Acidic residues" evidence="1">
    <location>
        <begin position="53"/>
        <end position="62"/>
    </location>
</feature>
<keyword evidence="2" id="KW-1133">Transmembrane helix</keyword>
<proteinExistence type="predicted"/>
<feature type="transmembrane region" description="Helical" evidence="2">
    <location>
        <begin position="15"/>
        <end position="39"/>
    </location>
</feature>
<dbReference type="PANTHER" id="PTHR34291:SF7">
    <property type="entry name" value="PROTEIN, PUTATIVE-RELATED"/>
    <property type="match status" value="1"/>
</dbReference>
<evidence type="ECO:0000313" key="4">
    <source>
        <dbReference type="Proteomes" id="UP000187203"/>
    </source>
</evidence>